<dbReference type="PANTHER" id="PTHR46539">
    <property type="entry name" value="E3 UBIQUITIN-PROTEIN LIGASE ATL42"/>
    <property type="match status" value="1"/>
</dbReference>
<evidence type="ECO:0000256" key="5">
    <source>
        <dbReference type="ARBA" id="ARBA00022723"/>
    </source>
</evidence>
<protein>
    <recommendedName>
        <fullName evidence="3">RING-type E3 ubiquitin transferase</fullName>
        <ecNumber evidence="3">2.3.2.27</ecNumber>
    </recommendedName>
</protein>
<feature type="transmembrane region" description="Helical" evidence="13">
    <location>
        <begin position="33"/>
        <end position="59"/>
    </location>
</feature>
<evidence type="ECO:0000256" key="10">
    <source>
        <dbReference type="ARBA" id="ARBA00024209"/>
    </source>
</evidence>
<keyword evidence="6 11" id="KW-0863">Zinc-finger</keyword>
<dbReference type="Pfam" id="PF13639">
    <property type="entry name" value="zf-RING_2"/>
    <property type="match status" value="1"/>
</dbReference>
<dbReference type="EC" id="2.3.2.27" evidence="3"/>
<feature type="domain" description="RING-type" evidence="14">
    <location>
        <begin position="102"/>
        <end position="144"/>
    </location>
</feature>
<dbReference type="InterPro" id="IPR013083">
    <property type="entry name" value="Znf_RING/FYVE/PHD"/>
</dbReference>
<evidence type="ECO:0000313" key="16">
    <source>
        <dbReference type="Proteomes" id="UP001054252"/>
    </source>
</evidence>
<comment type="subcellular location">
    <subcellularLocation>
        <location evidence="2">Membrane</location>
    </subcellularLocation>
</comment>
<dbReference type="InterPro" id="IPR001841">
    <property type="entry name" value="Znf_RING"/>
</dbReference>
<comment type="caution">
    <text evidence="15">The sequence shown here is derived from an EMBL/GenBank/DDBJ whole genome shotgun (WGS) entry which is preliminary data.</text>
</comment>
<evidence type="ECO:0000256" key="12">
    <source>
        <dbReference type="SAM" id="MobiDB-lite"/>
    </source>
</evidence>
<comment type="similarity">
    <text evidence="10">Belongs to the RING-type zinc finger family. ATL subfamily.</text>
</comment>
<keyword evidence="7" id="KW-0862">Zinc</keyword>
<evidence type="ECO:0000256" key="3">
    <source>
        <dbReference type="ARBA" id="ARBA00012483"/>
    </source>
</evidence>
<evidence type="ECO:0000313" key="15">
    <source>
        <dbReference type="EMBL" id="GKV18176.1"/>
    </source>
</evidence>
<keyword evidence="5" id="KW-0479">Metal-binding</keyword>
<keyword evidence="16" id="KW-1185">Reference proteome</keyword>
<evidence type="ECO:0000256" key="11">
    <source>
        <dbReference type="PROSITE-ProRule" id="PRU00175"/>
    </source>
</evidence>
<evidence type="ECO:0000256" key="1">
    <source>
        <dbReference type="ARBA" id="ARBA00000900"/>
    </source>
</evidence>
<dbReference type="AlphaFoldDB" id="A0AAV5K4Y6"/>
<evidence type="ECO:0000256" key="2">
    <source>
        <dbReference type="ARBA" id="ARBA00004370"/>
    </source>
</evidence>
<keyword evidence="9 13" id="KW-0472">Membrane</keyword>
<proteinExistence type="inferred from homology"/>
<evidence type="ECO:0000256" key="9">
    <source>
        <dbReference type="ARBA" id="ARBA00023136"/>
    </source>
</evidence>
<dbReference type="PROSITE" id="PS50089">
    <property type="entry name" value="ZF_RING_2"/>
    <property type="match status" value="1"/>
</dbReference>
<dbReference type="GO" id="GO:0061630">
    <property type="term" value="F:ubiquitin protein ligase activity"/>
    <property type="evidence" value="ECO:0007669"/>
    <property type="project" value="UniProtKB-EC"/>
</dbReference>
<dbReference type="Gene3D" id="3.30.40.10">
    <property type="entry name" value="Zinc/RING finger domain, C3HC4 (zinc finger)"/>
    <property type="match status" value="1"/>
</dbReference>
<evidence type="ECO:0000256" key="8">
    <source>
        <dbReference type="ARBA" id="ARBA00022989"/>
    </source>
</evidence>
<name>A0AAV5K4Y6_9ROSI</name>
<dbReference type="PANTHER" id="PTHR46539:SF9">
    <property type="entry name" value="RING-H2 FINGER PROTEIN ATL56"/>
    <property type="match status" value="1"/>
</dbReference>
<gene>
    <name evidence="15" type="ORF">SLEP1_g28597</name>
</gene>
<evidence type="ECO:0000256" key="6">
    <source>
        <dbReference type="ARBA" id="ARBA00022771"/>
    </source>
</evidence>
<sequence>MPRPPHQLHHDGTSPPPPQKPNQKFLSLILKSIIMLFLTSVFFLLLPLASLMLLLPLLLRHRYHRRQSHDSSSSGFSPKLLRKLPQFRFSKQTTHTYFEADCAVCLDGFRQGQWCRKLDGCGHLFHRKCVDTWLVKIAACPVCRRRVCLDEDKSIWGFGTRMTEFGLS</sequence>
<evidence type="ECO:0000256" key="4">
    <source>
        <dbReference type="ARBA" id="ARBA00022692"/>
    </source>
</evidence>
<dbReference type="EMBL" id="BPVZ01000049">
    <property type="protein sequence ID" value="GKV18176.1"/>
    <property type="molecule type" value="Genomic_DNA"/>
</dbReference>
<dbReference type="GO" id="GO:0016020">
    <property type="term" value="C:membrane"/>
    <property type="evidence" value="ECO:0007669"/>
    <property type="project" value="UniProtKB-SubCell"/>
</dbReference>
<evidence type="ECO:0000256" key="7">
    <source>
        <dbReference type="ARBA" id="ARBA00022833"/>
    </source>
</evidence>
<dbReference type="GO" id="GO:0008270">
    <property type="term" value="F:zinc ion binding"/>
    <property type="evidence" value="ECO:0007669"/>
    <property type="project" value="UniProtKB-KW"/>
</dbReference>
<feature type="region of interest" description="Disordered" evidence="12">
    <location>
        <begin position="1"/>
        <end position="20"/>
    </location>
</feature>
<dbReference type="SMART" id="SM00184">
    <property type="entry name" value="RING"/>
    <property type="match status" value="1"/>
</dbReference>
<evidence type="ECO:0000256" key="13">
    <source>
        <dbReference type="SAM" id="Phobius"/>
    </source>
</evidence>
<evidence type="ECO:0000259" key="14">
    <source>
        <dbReference type="PROSITE" id="PS50089"/>
    </source>
</evidence>
<keyword evidence="4 13" id="KW-0812">Transmembrane</keyword>
<accession>A0AAV5K4Y6</accession>
<dbReference type="SUPFAM" id="SSF57850">
    <property type="entry name" value="RING/U-box"/>
    <property type="match status" value="1"/>
</dbReference>
<organism evidence="15 16">
    <name type="scientific">Rubroshorea leprosula</name>
    <dbReference type="NCBI Taxonomy" id="152421"/>
    <lineage>
        <taxon>Eukaryota</taxon>
        <taxon>Viridiplantae</taxon>
        <taxon>Streptophyta</taxon>
        <taxon>Embryophyta</taxon>
        <taxon>Tracheophyta</taxon>
        <taxon>Spermatophyta</taxon>
        <taxon>Magnoliopsida</taxon>
        <taxon>eudicotyledons</taxon>
        <taxon>Gunneridae</taxon>
        <taxon>Pentapetalae</taxon>
        <taxon>rosids</taxon>
        <taxon>malvids</taxon>
        <taxon>Malvales</taxon>
        <taxon>Dipterocarpaceae</taxon>
        <taxon>Rubroshorea</taxon>
    </lineage>
</organism>
<reference evidence="15 16" key="1">
    <citation type="journal article" date="2021" name="Commun. Biol.">
        <title>The genome of Shorea leprosula (Dipterocarpaceae) highlights the ecological relevance of drought in aseasonal tropical rainforests.</title>
        <authorList>
            <person name="Ng K.K.S."/>
            <person name="Kobayashi M.J."/>
            <person name="Fawcett J.A."/>
            <person name="Hatakeyama M."/>
            <person name="Paape T."/>
            <person name="Ng C.H."/>
            <person name="Ang C.C."/>
            <person name="Tnah L.H."/>
            <person name="Lee C.T."/>
            <person name="Nishiyama T."/>
            <person name="Sese J."/>
            <person name="O'Brien M.J."/>
            <person name="Copetti D."/>
            <person name="Mohd Noor M.I."/>
            <person name="Ong R.C."/>
            <person name="Putra M."/>
            <person name="Sireger I.Z."/>
            <person name="Indrioko S."/>
            <person name="Kosugi Y."/>
            <person name="Izuno A."/>
            <person name="Isagi Y."/>
            <person name="Lee S.L."/>
            <person name="Shimizu K.K."/>
        </authorList>
    </citation>
    <scope>NUCLEOTIDE SEQUENCE [LARGE SCALE GENOMIC DNA]</scope>
    <source>
        <strain evidence="15">214</strain>
    </source>
</reference>
<comment type="catalytic activity">
    <reaction evidence="1">
        <text>S-ubiquitinyl-[E2 ubiquitin-conjugating enzyme]-L-cysteine + [acceptor protein]-L-lysine = [E2 ubiquitin-conjugating enzyme]-L-cysteine + N(6)-ubiquitinyl-[acceptor protein]-L-lysine.</text>
        <dbReference type="EC" id="2.3.2.27"/>
    </reaction>
</comment>
<keyword evidence="8 13" id="KW-1133">Transmembrane helix</keyword>
<dbReference type="Proteomes" id="UP001054252">
    <property type="component" value="Unassembled WGS sequence"/>
</dbReference>